<dbReference type="Pfam" id="PF18998">
    <property type="entry name" value="Flg_new_2"/>
    <property type="match status" value="1"/>
</dbReference>
<evidence type="ECO:0000313" key="2">
    <source>
        <dbReference type="EMBL" id="AUD00592.1"/>
    </source>
</evidence>
<dbReference type="Pfam" id="PF00932">
    <property type="entry name" value="LTD"/>
    <property type="match status" value="1"/>
</dbReference>
<dbReference type="Pfam" id="PF08757">
    <property type="entry name" value="CotH"/>
    <property type="match status" value="1"/>
</dbReference>
<keyword evidence="2" id="KW-0946">Virion</keyword>
<dbReference type="Pfam" id="PF13287">
    <property type="entry name" value="Fn3_assoc"/>
    <property type="match status" value="1"/>
</dbReference>
<reference evidence="2 3" key="1">
    <citation type="submission" date="2017-11" db="EMBL/GenBank/DDBJ databases">
        <title>Taxonomic description and genome sequences of Spirosoma HA7 sp. nov., isolated from pollen microhabitat of Corylus avellana.</title>
        <authorList>
            <person name="Ambika Manirajan B."/>
            <person name="Suarez C."/>
            <person name="Ratering S."/>
            <person name="Geissler-Plaum R."/>
            <person name="Cardinale M."/>
            <person name="Sylvia S."/>
        </authorList>
    </citation>
    <scope>NUCLEOTIDE SEQUENCE [LARGE SCALE GENOMIC DNA]</scope>
    <source>
        <strain evidence="2 3">HA7</strain>
    </source>
</reference>
<organism evidence="2 3">
    <name type="scientific">Spirosoma pollinicola</name>
    <dbReference type="NCBI Taxonomy" id="2057025"/>
    <lineage>
        <taxon>Bacteria</taxon>
        <taxon>Pseudomonadati</taxon>
        <taxon>Bacteroidota</taxon>
        <taxon>Cytophagia</taxon>
        <taxon>Cytophagales</taxon>
        <taxon>Cytophagaceae</taxon>
        <taxon>Spirosoma</taxon>
    </lineage>
</organism>
<feature type="domain" description="LTD" evidence="1">
    <location>
        <begin position="22"/>
        <end position="140"/>
    </location>
</feature>
<dbReference type="Gene3D" id="2.60.40.1260">
    <property type="entry name" value="Lamin Tail domain"/>
    <property type="match status" value="1"/>
</dbReference>
<protein>
    <submittedName>
        <fullName evidence="2">Spore coat protein CotH</fullName>
    </submittedName>
</protein>
<keyword evidence="2" id="KW-0167">Capsid protein</keyword>
<sequence>MYTIIMKKNLLCFFLLAGFYRVGYSQQLYINELMASNSQSISDATGAHEDWFEIYNPNSVSVNIGGYYITDNLSNPTKYQIPTGSSQTIIPANGYLIMWASGEVTRGPLHVSWKLGAEGEQIGLYRADGVTVVDSTTFGAQRTDVSRGRQPDGNANWLYFQGANTSPGASNNGKTGYPQFLTAPTFSQPGGFYTSNFNLSIGSTDPSVTIYYTMDGSDPNPTNTNAVTFPYKNSYPEQPGQAFGPTLTGSYKTFAYSAPLPISDRTSSPNSVSLKSSTNNFSSTGYQPYFPPNPVFKGTVVRAVAYKANALASDVVTQTYFITPSTTRYSIPVVSISLNEKHLFDYNTGIYTAGAVFDNFRTANPSTLVDGCTVGNYTMEGDDWERPANVEFFLNNSSIINQPIGLRIHGGCSRLFPRKSVRLYGDSDFQYPFFSNRPASVFYNRLLLRSGGNDWAYTMLIDSYMQTMVRHLNVETQSTRPSAVFMNGEYWGVHNLDERYDKYYINRNFGVDPDSVDMVDIRSGFSADEGDLVSYNALVTYFNQNNPVDYAYAKTKIDVENLADYEISEIFAANTDWPHNNQLNWRKRTSQYLPNAPRGQDGRWRWMLKDMDFGLSLVGTYTQPTLNNATEDNQYTLFFRRLLDIPEFRSYFINRSADLLNTTFLPTRTVDLLNTFQQNYQPYMQEHFARWPSGNNYDGWLANITNIKNFVQQRSPYVRDQFRNKFSLTANRSLTVNVSNTAQGYVKVNTIDILPTTVGVSSTPYPWTGIYFQGNAIRVVAKAKAGYKFQSWKEGNTVVSTDTAYSFNPTADRSLQAVFDLDQSYNSNPLSFTLLNCEYNFSNWSATAPAATYPANMQFVVMNQTDPTLSATIADTVTGAYNLTSSTRINGLGADGISFINTGGGNTGYAASALGGALLAIRTTGLTQAAVQWRGGTVTPNSRQYRIRLRYRIGDSGVFQDLLDGSNNPVEYVRNATAGHSQLIGPVSLPATLLDKPYVQLLWQYYWTGVGASGSRDQLRLDDIVVSRGKCESLASGNWSTTATWTCGRIPTVCDDVVINNGHVINLTIGNAQAKSVQFGTNARLQYDNTTAKLLIQQP</sequence>
<dbReference type="InterPro" id="IPR014867">
    <property type="entry name" value="Spore_coat_CotH_CotH2/3/7"/>
</dbReference>
<dbReference type="InterPro" id="IPR044060">
    <property type="entry name" value="Bacterial_rp_domain"/>
</dbReference>
<dbReference type="KEGG" id="spir:CWM47_01410"/>
<keyword evidence="3" id="KW-1185">Reference proteome</keyword>
<evidence type="ECO:0000313" key="3">
    <source>
        <dbReference type="Proteomes" id="UP000232883"/>
    </source>
</evidence>
<dbReference type="EMBL" id="CP025096">
    <property type="protein sequence ID" value="AUD00592.1"/>
    <property type="molecule type" value="Genomic_DNA"/>
</dbReference>
<dbReference type="InterPro" id="IPR001322">
    <property type="entry name" value="Lamin_tail_dom"/>
</dbReference>
<proteinExistence type="predicted"/>
<dbReference type="AlphaFoldDB" id="A0A2K8YSI1"/>
<dbReference type="Proteomes" id="UP000232883">
    <property type="component" value="Chromosome"/>
</dbReference>
<dbReference type="SUPFAM" id="SSF74853">
    <property type="entry name" value="Lamin A/C globular tail domain"/>
    <property type="match status" value="1"/>
</dbReference>
<dbReference type="InterPro" id="IPR036415">
    <property type="entry name" value="Lamin_tail_dom_sf"/>
</dbReference>
<accession>A0A2K8YSI1</accession>
<dbReference type="PROSITE" id="PS51841">
    <property type="entry name" value="LTD"/>
    <property type="match status" value="1"/>
</dbReference>
<dbReference type="InterPro" id="IPR026876">
    <property type="entry name" value="Fn3_assoc_repeat"/>
</dbReference>
<dbReference type="OrthoDB" id="9806464at2"/>
<gene>
    <name evidence="2" type="ORF">CWM47_01410</name>
</gene>
<name>A0A2K8YSI1_9BACT</name>
<evidence type="ECO:0000259" key="1">
    <source>
        <dbReference type="PROSITE" id="PS51841"/>
    </source>
</evidence>